<sequence>MTVGLITRDASGNITTNMTRKLSQSAGSVVTSRQNGSLAIQLPPGREYFYVIQPLEDSLRTAGKKPGVTITQNTLSWNYNIPSGFVMNCEIFYGYY</sequence>
<reference evidence="1 2" key="1">
    <citation type="submission" date="2018-03" db="EMBL/GenBank/DDBJ databases">
        <title>Draft genome sequence of the plant growth promoting rhizobacterium Pseudomonas protegens strain BNJ-SS-45 isolated from wheat (Triticum aestivum) rhizosphere.</title>
        <authorList>
            <person name="Bajpai A."/>
            <person name="Shende K."/>
            <person name="Meena N."/>
            <person name="Upadhyayula S.R."/>
            <person name="Suravajhala P."/>
            <person name="Medicherla K.M."/>
            <person name="Johri B.N."/>
        </authorList>
    </citation>
    <scope>NUCLEOTIDE SEQUENCE [LARGE SCALE GENOMIC DNA]</scope>
    <source>
        <strain evidence="1 2">BNJ-SS-45</strain>
    </source>
</reference>
<name>A0A2T6GH03_9PSED</name>
<comment type="caution">
    <text evidence="1">The sequence shown here is derived from an EMBL/GenBank/DDBJ whole genome shotgun (WGS) entry which is preliminary data.</text>
</comment>
<protein>
    <submittedName>
        <fullName evidence="1">Uncharacterized protein</fullName>
    </submittedName>
</protein>
<dbReference type="AlphaFoldDB" id="A0A2T6GH03"/>
<evidence type="ECO:0000313" key="2">
    <source>
        <dbReference type="Proteomes" id="UP000244178"/>
    </source>
</evidence>
<dbReference type="Proteomes" id="UP000244178">
    <property type="component" value="Unassembled WGS sequence"/>
</dbReference>
<dbReference type="EMBL" id="PYJM01000005">
    <property type="protein sequence ID" value="PUA43443.1"/>
    <property type="molecule type" value="Genomic_DNA"/>
</dbReference>
<gene>
    <name evidence="1" type="ORF">C5U62_22715</name>
</gene>
<organism evidence="1 2">
    <name type="scientific">Pseudomonas protegens</name>
    <dbReference type="NCBI Taxonomy" id="380021"/>
    <lineage>
        <taxon>Bacteria</taxon>
        <taxon>Pseudomonadati</taxon>
        <taxon>Pseudomonadota</taxon>
        <taxon>Gammaproteobacteria</taxon>
        <taxon>Pseudomonadales</taxon>
        <taxon>Pseudomonadaceae</taxon>
        <taxon>Pseudomonas</taxon>
    </lineage>
</organism>
<proteinExistence type="predicted"/>
<accession>A0A2T6GH03</accession>
<evidence type="ECO:0000313" key="1">
    <source>
        <dbReference type="EMBL" id="PUA43443.1"/>
    </source>
</evidence>
<dbReference type="RefSeq" id="WP_108545648.1">
    <property type="nucleotide sequence ID" value="NZ_PYJM01000005.1"/>
</dbReference>